<proteinExistence type="predicted"/>
<dbReference type="Gene3D" id="3.60.15.10">
    <property type="entry name" value="Ribonuclease Z/Hydroxyacylglutathione hydrolase-like"/>
    <property type="match status" value="1"/>
</dbReference>
<dbReference type="EMBL" id="BAABUJ010000015">
    <property type="protein sequence ID" value="GAA5800411.1"/>
    <property type="molecule type" value="Genomic_DNA"/>
</dbReference>
<reference evidence="1 2" key="1">
    <citation type="submission" date="2024-04" db="EMBL/GenBank/DDBJ databases">
        <title>genome sequences of Mucor flavus KT1a and Helicostylum pulchrum KT1b strains isolation_sourced from the surface of a dry-aged beef.</title>
        <authorList>
            <person name="Toyotome T."/>
            <person name="Hosono M."/>
            <person name="Torimaru M."/>
            <person name="Fukuda K."/>
            <person name="Mikami N."/>
        </authorList>
    </citation>
    <scope>NUCLEOTIDE SEQUENCE [LARGE SCALE GENOMIC DNA]</scope>
    <source>
        <strain evidence="1 2">KT1b</strain>
    </source>
</reference>
<name>A0ABP9Y0D0_9FUNG</name>
<organism evidence="1 2">
    <name type="scientific">Helicostylum pulchrum</name>
    <dbReference type="NCBI Taxonomy" id="562976"/>
    <lineage>
        <taxon>Eukaryota</taxon>
        <taxon>Fungi</taxon>
        <taxon>Fungi incertae sedis</taxon>
        <taxon>Mucoromycota</taxon>
        <taxon>Mucoromycotina</taxon>
        <taxon>Mucoromycetes</taxon>
        <taxon>Mucorales</taxon>
        <taxon>Mucorineae</taxon>
        <taxon>Mucoraceae</taxon>
        <taxon>Helicostylum</taxon>
    </lineage>
</organism>
<sequence>MEISILTVPHASHFSLDQSNDAAREVKATKTYYVGFSHRVDHYALEKSLKELETSENLKVAPAYDGLRVSLENKGELIESSYFEPTPIVIKE</sequence>
<evidence type="ECO:0000313" key="1">
    <source>
        <dbReference type="EMBL" id="GAA5800411.1"/>
    </source>
</evidence>
<accession>A0ABP9Y0D0</accession>
<dbReference type="PANTHER" id="PTHR42663">
    <property type="entry name" value="HYDROLASE C777.06C-RELATED-RELATED"/>
    <property type="match status" value="1"/>
</dbReference>
<dbReference type="SUPFAM" id="SSF56281">
    <property type="entry name" value="Metallo-hydrolase/oxidoreductase"/>
    <property type="match status" value="1"/>
</dbReference>
<comment type="caution">
    <text evidence="1">The sequence shown here is derived from an EMBL/GenBank/DDBJ whole genome shotgun (WGS) entry which is preliminary data.</text>
</comment>
<dbReference type="PANTHER" id="PTHR42663:SF6">
    <property type="entry name" value="HYDROLASE C777.06C-RELATED"/>
    <property type="match status" value="1"/>
</dbReference>
<protein>
    <submittedName>
        <fullName evidence="1">Uncharacterized protein</fullName>
    </submittedName>
</protein>
<evidence type="ECO:0000313" key="2">
    <source>
        <dbReference type="Proteomes" id="UP001476247"/>
    </source>
</evidence>
<dbReference type="InterPro" id="IPR036866">
    <property type="entry name" value="RibonucZ/Hydroxyglut_hydro"/>
</dbReference>
<keyword evidence="2" id="KW-1185">Reference proteome</keyword>
<dbReference type="Proteomes" id="UP001476247">
    <property type="component" value="Unassembled WGS sequence"/>
</dbReference>
<gene>
    <name evidence="1" type="ORF">HPULCUR_005841</name>
</gene>